<evidence type="ECO:0000313" key="2">
    <source>
        <dbReference type="Proteomes" id="UP000601768"/>
    </source>
</evidence>
<organism evidence="1 2">
    <name type="scientific">Neptunicella marina</name>
    <dbReference type="NCBI Taxonomy" id="2125989"/>
    <lineage>
        <taxon>Bacteria</taxon>
        <taxon>Pseudomonadati</taxon>
        <taxon>Pseudomonadota</taxon>
        <taxon>Gammaproteobacteria</taxon>
        <taxon>Alteromonadales</taxon>
        <taxon>Alteromonadaceae</taxon>
        <taxon>Neptunicella</taxon>
    </lineage>
</organism>
<proteinExistence type="predicted"/>
<name>A0A8J6LX92_9ALTE</name>
<dbReference type="Proteomes" id="UP000601768">
    <property type="component" value="Unassembled WGS sequence"/>
</dbReference>
<reference evidence="1" key="1">
    <citation type="journal article" date="2018" name="Int. J. Syst. Evol. Microbiol.">
        <title>Neptunicella marina gen. nov., sp. nov., isolated from surface seawater.</title>
        <authorList>
            <person name="Liu X."/>
            <person name="Lai Q."/>
            <person name="Du Y."/>
            <person name="Zhang X."/>
            <person name="Liu Z."/>
            <person name="Sun F."/>
            <person name="Shao Z."/>
        </authorList>
    </citation>
    <scope>NUCLEOTIDE SEQUENCE</scope>
    <source>
        <strain evidence="1">S27-2</strain>
    </source>
</reference>
<comment type="caution">
    <text evidence="1">The sequence shown here is derived from an EMBL/GenBank/DDBJ whole genome shotgun (WGS) entry which is preliminary data.</text>
</comment>
<dbReference type="AlphaFoldDB" id="A0A8J6LX92"/>
<dbReference type="RefSeq" id="WP_186505979.1">
    <property type="nucleotide sequence ID" value="NZ_JACNEP010000004.1"/>
</dbReference>
<reference evidence="1" key="2">
    <citation type="submission" date="2020-08" db="EMBL/GenBank/DDBJ databases">
        <authorList>
            <person name="Lai Q."/>
        </authorList>
    </citation>
    <scope>NUCLEOTIDE SEQUENCE</scope>
    <source>
        <strain evidence="1">S27-2</strain>
    </source>
</reference>
<gene>
    <name evidence="1" type="ORF">H8B19_06425</name>
</gene>
<dbReference type="EMBL" id="JACNEP010000004">
    <property type="protein sequence ID" value="MBC3765504.1"/>
    <property type="molecule type" value="Genomic_DNA"/>
</dbReference>
<accession>A0A8J6LX92</accession>
<protein>
    <submittedName>
        <fullName evidence="1">Uncharacterized protein</fullName>
    </submittedName>
</protein>
<sequence>MNTQALIRNIEDLSATLNQKQLIAFLDIMDALAAMTAEAQQLAKQPNVPSLTSATPVTGGMH</sequence>
<evidence type="ECO:0000313" key="1">
    <source>
        <dbReference type="EMBL" id="MBC3765504.1"/>
    </source>
</evidence>
<keyword evidence="2" id="KW-1185">Reference proteome</keyword>